<dbReference type="InterPro" id="IPR041753">
    <property type="entry name" value="PP5_C"/>
</dbReference>
<feature type="domain" description="Serine/threonine specific protein phosphatases" evidence="11">
    <location>
        <begin position="342"/>
        <end position="347"/>
    </location>
</feature>
<dbReference type="EC" id="3.1.3.16" evidence="9"/>
<keyword evidence="17" id="KW-1185">Reference proteome</keyword>
<evidence type="ECO:0000313" key="14">
    <source>
        <dbReference type="EMBL" id="KAA0171683.1"/>
    </source>
</evidence>
<feature type="compositionally biased region" description="Low complexity" evidence="10">
    <location>
        <begin position="244"/>
        <end position="259"/>
    </location>
</feature>
<evidence type="ECO:0000256" key="4">
    <source>
        <dbReference type="ARBA" id="ARBA00022737"/>
    </source>
</evidence>
<feature type="active site" description="Proton donor/acceptor" evidence="8">
    <location>
        <position position="346"/>
    </location>
</feature>
<feature type="region of interest" description="Disordered" evidence="10">
    <location>
        <begin position="243"/>
        <end position="270"/>
    </location>
</feature>
<dbReference type="EMBL" id="VLTN01000021">
    <property type="protein sequence ID" value="KAA0152330.1"/>
    <property type="molecule type" value="Genomic_DNA"/>
</dbReference>
<dbReference type="InterPro" id="IPR011990">
    <property type="entry name" value="TPR-like_helical_dom_sf"/>
</dbReference>
<feature type="compositionally biased region" description="Low complexity" evidence="10">
    <location>
        <begin position="7"/>
        <end position="20"/>
    </location>
</feature>
<evidence type="ECO:0000313" key="19">
    <source>
        <dbReference type="Proteomes" id="UP000325113"/>
    </source>
</evidence>
<keyword evidence="4" id="KW-0677">Repeat</keyword>
<evidence type="ECO:0000256" key="6">
    <source>
        <dbReference type="ARBA" id="ARBA00022803"/>
    </source>
</evidence>
<comment type="catalytic activity">
    <reaction evidence="9">
        <text>O-phospho-L-threonyl-[protein] + H2O = L-threonyl-[protein] + phosphate</text>
        <dbReference type="Rhea" id="RHEA:47004"/>
        <dbReference type="Rhea" id="RHEA-COMP:11060"/>
        <dbReference type="Rhea" id="RHEA-COMP:11605"/>
        <dbReference type="ChEBI" id="CHEBI:15377"/>
        <dbReference type="ChEBI" id="CHEBI:30013"/>
        <dbReference type="ChEBI" id="CHEBI:43474"/>
        <dbReference type="ChEBI" id="CHEBI:61977"/>
        <dbReference type="EC" id="3.1.3.16"/>
    </reaction>
</comment>
<evidence type="ECO:0000256" key="8">
    <source>
        <dbReference type="PIRSR" id="PIRSR033096-1"/>
    </source>
</evidence>
<keyword evidence="3" id="KW-0479">Metal-binding</keyword>
<dbReference type="Pfam" id="PF13181">
    <property type="entry name" value="TPR_8"/>
    <property type="match status" value="1"/>
</dbReference>
<comment type="caution">
    <text evidence="13">The sequence shown here is derived from an EMBL/GenBank/DDBJ whole genome shotgun (WGS) entry which is preliminary data.</text>
</comment>
<dbReference type="SMART" id="SM00028">
    <property type="entry name" value="TPR"/>
    <property type="match status" value="3"/>
</dbReference>
<gene>
    <name evidence="15" type="ORF">FNF27_01698</name>
    <name evidence="14" type="ORF">FNF28_00616</name>
    <name evidence="12" type="ORF">FNF29_03896</name>
    <name evidence="13" type="ORF">FNF31_00709</name>
</gene>
<sequence>MAVAQSEATPAPAAGEAAPAAAAAPAPAVSEEVAAEAKRIKDEGNAFFAAKQFARAVEAYSRSIEMHELAPVLGNRAFAQLKMESFGAAIADASRALELDPRYIKGYYRRGSANLALGKHKAARRDFRICVRARPTDASVKKQLDLCESEIRRAAFEAAIVTDKTAGVWDTLEAACAELEIPASYSGPRLGPDGRVTRAYCRELMQHMRDQKLPPKHDVWVMLRQAYADLRSLPSLIRVPIPEAADPSADGGAASSSSGTAKDKDEDEEARGDQADGCVCVMGDTHGQYYDTLNIFRLTGEPCRSRALLFNGDFVDRGSFSVENMLCLLAWRLACPDRLFLLRGNHETVNMNKMYGFEGEVRHKYDDKTMELFGDLFRALPLAAVVGGRAMVCHGGLFTEDGIKLDQIESTPRFREPPESGIMSDILWSDPQPFRGRGPSKRGVGMSFGPDITAAFLDLNGLEILIRSHEVKDEGYVVEHAGRCITVFSAPNYCDQMGNKGAFIRLRAEGDPEFNKFTAVPHPPVPPMRYAGMGMLGGLGM</sequence>
<dbReference type="Pfam" id="PF08321">
    <property type="entry name" value="PPP5"/>
    <property type="match status" value="1"/>
</dbReference>
<dbReference type="Gene3D" id="3.60.21.10">
    <property type="match status" value="1"/>
</dbReference>
<dbReference type="Proteomes" id="UP000322899">
    <property type="component" value="Unassembled WGS sequence"/>
</dbReference>
<dbReference type="Proteomes" id="UP000323011">
    <property type="component" value="Unassembled WGS sequence"/>
</dbReference>
<reference evidence="16 17" key="1">
    <citation type="submission" date="2019-07" db="EMBL/GenBank/DDBJ databases">
        <title>Genomes of Cafeteria roenbergensis.</title>
        <authorList>
            <person name="Fischer M.G."/>
            <person name="Hackl T."/>
            <person name="Roman M."/>
        </authorList>
    </citation>
    <scope>NUCLEOTIDE SEQUENCE [LARGE SCALE GENOMIC DNA]</scope>
    <source>
        <strain evidence="12 17">BVI</strain>
        <strain evidence="13 19">Cflag</strain>
        <strain evidence="15 16">E4-10P</strain>
        <strain evidence="14 18">RCC970-E3</strain>
    </source>
</reference>
<protein>
    <recommendedName>
        <fullName evidence="9">Serine/threonine-protein phosphatase</fullName>
        <ecNumber evidence="9">3.1.3.16</ecNumber>
    </recommendedName>
</protein>
<evidence type="ECO:0000256" key="7">
    <source>
        <dbReference type="ARBA" id="ARBA00023211"/>
    </source>
</evidence>
<evidence type="ECO:0000313" key="13">
    <source>
        <dbReference type="EMBL" id="KAA0167774.1"/>
    </source>
</evidence>
<dbReference type="GO" id="GO:0046872">
    <property type="term" value="F:metal ion binding"/>
    <property type="evidence" value="ECO:0007669"/>
    <property type="project" value="UniProtKB-KW"/>
</dbReference>
<evidence type="ECO:0000256" key="10">
    <source>
        <dbReference type="SAM" id="MobiDB-lite"/>
    </source>
</evidence>
<dbReference type="PROSITE" id="PS00125">
    <property type="entry name" value="SER_THR_PHOSPHATASE"/>
    <property type="match status" value="1"/>
</dbReference>
<dbReference type="GO" id="GO:0004722">
    <property type="term" value="F:protein serine/threonine phosphatase activity"/>
    <property type="evidence" value="ECO:0007669"/>
    <property type="project" value="UniProtKB-EC"/>
</dbReference>
<evidence type="ECO:0000313" key="18">
    <source>
        <dbReference type="Proteomes" id="UP000324907"/>
    </source>
</evidence>
<dbReference type="Pfam" id="PF00149">
    <property type="entry name" value="Metallophos"/>
    <property type="match status" value="1"/>
</dbReference>
<dbReference type="PIRSF" id="PIRSF033096">
    <property type="entry name" value="PPPtase_5"/>
    <property type="match status" value="1"/>
</dbReference>
<dbReference type="InterPro" id="IPR019734">
    <property type="entry name" value="TPR_rpt"/>
</dbReference>
<dbReference type="EMBL" id="VLTM01000004">
    <property type="protein sequence ID" value="KAA0167774.1"/>
    <property type="molecule type" value="Genomic_DNA"/>
</dbReference>
<dbReference type="PRINTS" id="PR00114">
    <property type="entry name" value="STPHPHTASE"/>
</dbReference>
<comment type="similarity">
    <text evidence="2">Belongs to the PPP phosphatase family. PP-5 (PP-T) subfamily.</text>
</comment>
<dbReference type="SMART" id="SM00156">
    <property type="entry name" value="PP2Ac"/>
    <property type="match status" value="1"/>
</dbReference>
<name>A0A5A8DSV1_CAFRO</name>
<evidence type="ECO:0000256" key="1">
    <source>
        <dbReference type="ARBA" id="ARBA00001936"/>
    </source>
</evidence>
<keyword evidence="6" id="KW-0802">TPR repeat</keyword>
<dbReference type="SUPFAM" id="SSF48452">
    <property type="entry name" value="TPR-like"/>
    <property type="match status" value="1"/>
</dbReference>
<dbReference type="InterPro" id="IPR006186">
    <property type="entry name" value="Ser/Thr-sp_prot-phosphatase"/>
</dbReference>
<comment type="cofactor">
    <cofactor evidence="1">
        <name>Mn(2+)</name>
        <dbReference type="ChEBI" id="CHEBI:29035"/>
    </cofactor>
</comment>
<dbReference type="PANTHER" id="PTHR45668:SF5">
    <property type="entry name" value="SERINE_THREONINE-PROTEIN PHOSPHATASE 5"/>
    <property type="match status" value="1"/>
</dbReference>
<evidence type="ECO:0000313" key="17">
    <source>
        <dbReference type="Proteomes" id="UP000323011"/>
    </source>
</evidence>
<dbReference type="CDD" id="cd07417">
    <property type="entry name" value="MPP_PP5_C"/>
    <property type="match status" value="1"/>
</dbReference>
<evidence type="ECO:0000313" key="16">
    <source>
        <dbReference type="Proteomes" id="UP000322899"/>
    </source>
</evidence>
<dbReference type="InterPro" id="IPR029052">
    <property type="entry name" value="Metallo-depent_PP-like"/>
</dbReference>
<keyword evidence="7" id="KW-0464">Manganese</keyword>
<dbReference type="EMBL" id="VLTL01000005">
    <property type="protein sequence ID" value="KAA0171683.1"/>
    <property type="molecule type" value="Genomic_DNA"/>
</dbReference>
<dbReference type="Proteomes" id="UP000324907">
    <property type="component" value="Unassembled WGS sequence"/>
</dbReference>
<organism evidence="13 19">
    <name type="scientific">Cafeteria roenbergensis</name>
    <name type="common">Marine flagellate</name>
    <dbReference type="NCBI Taxonomy" id="33653"/>
    <lineage>
        <taxon>Eukaryota</taxon>
        <taxon>Sar</taxon>
        <taxon>Stramenopiles</taxon>
        <taxon>Bigyra</taxon>
        <taxon>Opalozoa</taxon>
        <taxon>Bicosoecida</taxon>
        <taxon>Cafeteriaceae</taxon>
        <taxon>Cafeteria</taxon>
    </lineage>
</organism>
<dbReference type="InterPro" id="IPR051134">
    <property type="entry name" value="PPP_phosphatase"/>
</dbReference>
<evidence type="ECO:0000259" key="11">
    <source>
        <dbReference type="PROSITE" id="PS00125"/>
    </source>
</evidence>
<dbReference type="AlphaFoldDB" id="A0A5A8DSV1"/>
<evidence type="ECO:0000313" key="15">
    <source>
        <dbReference type="EMBL" id="KAA0176876.1"/>
    </source>
</evidence>
<feature type="region of interest" description="Disordered" evidence="10">
    <location>
        <begin position="1"/>
        <end position="20"/>
    </location>
</feature>
<accession>A0A5A8DSV1</accession>
<evidence type="ECO:0000256" key="5">
    <source>
        <dbReference type="ARBA" id="ARBA00022801"/>
    </source>
</evidence>
<evidence type="ECO:0000256" key="3">
    <source>
        <dbReference type="ARBA" id="ARBA00022723"/>
    </source>
</evidence>
<evidence type="ECO:0000256" key="9">
    <source>
        <dbReference type="RuleBase" id="RU004273"/>
    </source>
</evidence>
<dbReference type="Proteomes" id="UP000325113">
    <property type="component" value="Unassembled WGS sequence"/>
</dbReference>
<dbReference type="OMA" id="IHKKYAF"/>
<dbReference type="PANTHER" id="PTHR45668">
    <property type="entry name" value="SERINE/THREONINE-PROTEIN PHOSPHATASE 5-RELATED"/>
    <property type="match status" value="1"/>
</dbReference>
<evidence type="ECO:0000256" key="2">
    <source>
        <dbReference type="ARBA" id="ARBA00008786"/>
    </source>
</evidence>
<evidence type="ECO:0000313" key="12">
    <source>
        <dbReference type="EMBL" id="KAA0152330.1"/>
    </source>
</evidence>
<dbReference type="InterPro" id="IPR004843">
    <property type="entry name" value="Calcineurin-like_PHP"/>
</dbReference>
<dbReference type="OrthoDB" id="445564at2759"/>
<dbReference type="SUPFAM" id="SSF56300">
    <property type="entry name" value="Metallo-dependent phosphatases"/>
    <property type="match status" value="1"/>
</dbReference>
<dbReference type="InterPro" id="IPR013235">
    <property type="entry name" value="PPP_dom"/>
</dbReference>
<keyword evidence="5 9" id="KW-0378">Hydrolase</keyword>
<dbReference type="EMBL" id="VLTO01000006">
    <property type="protein sequence ID" value="KAA0176876.1"/>
    <property type="molecule type" value="Genomic_DNA"/>
</dbReference>
<dbReference type="Gene3D" id="1.25.40.10">
    <property type="entry name" value="Tetratricopeptide repeat domain"/>
    <property type="match status" value="1"/>
</dbReference>
<proteinExistence type="inferred from homology"/>